<keyword evidence="1" id="KW-0676">Redox-active center</keyword>
<evidence type="ECO:0000313" key="4">
    <source>
        <dbReference type="EMBL" id="MDT3403592.1"/>
    </source>
</evidence>
<dbReference type="PROSITE" id="PS51352">
    <property type="entry name" value="THIOREDOXIN_2"/>
    <property type="match status" value="1"/>
</dbReference>
<evidence type="ECO:0000259" key="3">
    <source>
        <dbReference type="PROSITE" id="PS51352"/>
    </source>
</evidence>
<dbReference type="InterPro" id="IPR017937">
    <property type="entry name" value="Thioredoxin_CS"/>
</dbReference>
<dbReference type="SUPFAM" id="SSF52833">
    <property type="entry name" value="Thioredoxin-like"/>
    <property type="match status" value="1"/>
</dbReference>
<dbReference type="PROSITE" id="PS00194">
    <property type="entry name" value="THIOREDOXIN_1"/>
    <property type="match status" value="1"/>
</dbReference>
<keyword evidence="4" id="KW-0413">Isomerase</keyword>
<dbReference type="InterPro" id="IPR050553">
    <property type="entry name" value="Thioredoxin_ResA/DsbE_sf"/>
</dbReference>
<dbReference type="RefSeq" id="WP_311950705.1">
    <property type="nucleotide sequence ID" value="NZ_JAVLVU010000001.1"/>
</dbReference>
<comment type="caution">
    <text evidence="4">The sequence shown here is derived from an EMBL/GenBank/DDBJ whole genome shotgun (WGS) entry which is preliminary data.</text>
</comment>
<dbReference type="CDD" id="cd02966">
    <property type="entry name" value="TlpA_like_family"/>
    <property type="match status" value="1"/>
</dbReference>
<proteinExistence type="predicted"/>
<dbReference type="InterPro" id="IPR036249">
    <property type="entry name" value="Thioredoxin-like_sf"/>
</dbReference>
<feature type="domain" description="Thioredoxin" evidence="3">
    <location>
        <begin position="502"/>
        <end position="661"/>
    </location>
</feature>
<dbReference type="Proteomes" id="UP001258315">
    <property type="component" value="Unassembled WGS sequence"/>
</dbReference>
<name>A0ABU3GUY9_9SPHI</name>
<keyword evidence="2" id="KW-0732">Signal</keyword>
<gene>
    <name evidence="4" type="ORF">QE417_002664</name>
</gene>
<feature type="chain" id="PRO_5047336989" evidence="2">
    <location>
        <begin position="22"/>
        <end position="663"/>
    </location>
</feature>
<evidence type="ECO:0000256" key="1">
    <source>
        <dbReference type="ARBA" id="ARBA00023284"/>
    </source>
</evidence>
<dbReference type="InterPro" id="IPR000866">
    <property type="entry name" value="AhpC/TSA"/>
</dbReference>
<keyword evidence="5" id="KW-1185">Reference proteome</keyword>
<dbReference type="EMBL" id="JAVLVU010000001">
    <property type="protein sequence ID" value="MDT3403592.1"/>
    <property type="molecule type" value="Genomic_DNA"/>
</dbReference>
<dbReference type="InterPro" id="IPR013766">
    <property type="entry name" value="Thioredoxin_domain"/>
</dbReference>
<organism evidence="4 5">
    <name type="scientific">Mucilaginibacter terrae</name>
    <dbReference type="NCBI Taxonomy" id="1955052"/>
    <lineage>
        <taxon>Bacteria</taxon>
        <taxon>Pseudomonadati</taxon>
        <taxon>Bacteroidota</taxon>
        <taxon>Sphingobacteriia</taxon>
        <taxon>Sphingobacteriales</taxon>
        <taxon>Sphingobacteriaceae</taxon>
        <taxon>Mucilaginibacter</taxon>
    </lineage>
</organism>
<reference evidence="5" key="1">
    <citation type="submission" date="2023-07" db="EMBL/GenBank/DDBJ databases">
        <title>Functional and genomic diversity of the sorghum phyllosphere microbiome.</title>
        <authorList>
            <person name="Shade A."/>
        </authorList>
    </citation>
    <scope>NUCLEOTIDE SEQUENCE [LARGE SCALE GENOMIC DNA]</scope>
    <source>
        <strain evidence="5">SORGH_AS_0422</strain>
    </source>
</reference>
<dbReference type="PANTHER" id="PTHR42852:SF17">
    <property type="entry name" value="THIOREDOXIN-LIKE PROTEIN HI_1115"/>
    <property type="match status" value="1"/>
</dbReference>
<evidence type="ECO:0000313" key="5">
    <source>
        <dbReference type="Proteomes" id="UP001258315"/>
    </source>
</evidence>
<dbReference type="Pfam" id="PF00578">
    <property type="entry name" value="AhpC-TSA"/>
    <property type="match status" value="1"/>
</dbReference>
<dbReference type="Gene3D" id="3.40.30.10">
    <property type="entry name" value="Glutaredoxin"/>
    <property type="match status" value="1"/>
</dbReference>
<sequence>MLKIKKSLMAISCLLATDAFAQSKNFEYNPVHPLPGSSIQITYDTKGTPLSGQKSVHGIVYAYSNYNWHTTDLNLTPTGEGKFKATLPLDKDFGLAAIKFLGGDSTDNNNDNAYVIMATDAKRAGINAPSAYAGWSFLRADKQGYGVPGYFKKPVNLSDTAFYYWLNNEIMWHSAEAGEVLAVPFARSIQAFQGDAGMPRIKNIVKFLQQKDSEVNLLRARSILAGVLKDKFRTDSLDSVMIKRFPNGELAKVNAYKAYNLERDAEKKRALGEAFLKKFPQNKAYNDFDKEFRINYSNIYQTIIIIASMKKDYTPLNQYLNELDFPAFVNLHYKLIEIWHNRKDIPDAELLPYANKMFTRMEQTKDVVPADYWYLSPMQWKAQYEQFLAKSILPVQVSILRNTGNYQQALAYAERAQKFYHYKRASLNDDHAFLLNRARQYAKLHTLLERSVYENQSSPEMLALLNADYKRSGKPLNQYNAYLTSLKNPELAARSSEEAKKIMRNADMPDWTMTDLNGKEVRFADLKGKTIVMDFWATWCVPCKASFPGMKLAVDHYKADPNVVFYFIDTEERGDKYKQEVAKFIKDNNYPFNILFDNKAKGATVNDEVFARVCKAFTISGIPMKLIIDSKGKLRFLTDGYKGSPTALADEIIEMVELTKKSE</sequence>
<dbReference type="PANTHER" id="PTHR42852">
    <property type="entry name" value="THIOL:DISULFIDE INTERCHANGE PROTEIN DSBE"/>
    <property type="match status" value="1"/>
</dbReference>
<protein>
    <submittedName>
        <fullName evidence="4">Thiol-disulfide isomerase/thioredoxin</fullName>
    </submittedName>
</protein>
<accession>A0ABU3GUY9</accession>
<dbReference type="GO" id="GO:0016853">
    <property type="term" value="F:isomerase activity"/>
    <property type="evidence" value="ECO:0007669"/>
    <property type="project" value="UniProtKB-KW"/>
</dbReference>
<feature type="signal peptide" evidence="2">
    <location>
        <begin position="1"/>
        <end position="21"/>
    </location>
</feature>
<evidence type="ECO:0000256" key="2">
    <source>
        <dbReference type="SAM" id="SignalP"/>
    </source>
</evidence>